<organism evidence="7 8">
    <name type="scientific">Geotrypetes seraphini</name>
    <name type="common">Gaboon caecilian</name>
    <name type="synonym">Caecilia seraphini</name>
    <dbReference type="NCBI Taxonomy" id="260995"/>
    <lineage>
        <taxon>Eukaryota</taxon>
        <taxon>Metazoa</taxon>
        <taxon>Chordata</taxon>
        <taxon>Craniata</taxon>
        <taxon>Vertebrata</taxon>
        <taxon>Euteleostomi</taxon>
        <taxon>Amphibia</taxon>
        <taxon>Gymnophiona</taxon>
        <taxon>Geotrypetes</taxon>
    </lineage>
</organism>
<dbReference type="InterPro" id="IPR001846">
    <property type="entry name" value="VWF_type-D"/>
</dbReference>
<dbReference type="PANTHER" id="PTHR11339:SF244">
    <property type="entry name" value="IGGFC-BINDING PROTEIN"/>
    <property type="match status" value="1"/>
</dbReference>
<keyword evidence="7" id="KW-1185">Reference proteome</keyword>
<dbReference type="InterPro" id="IPR036084">
    <property type="entry name" value="Ser_inhib-like_sf"/>
</dbReference>
<keyword evidence="3" id="KW-0325">Glycoprotein</keyword>
<dbReference type="SUPFAM" id="SSF57603">
    <property type="entry name" value="FnI-like domain"/>
    <property type="match status" value="1"/>
</dbReference>
<dbReference type="Pfam" id="PF01826">
    <property type="entry name" value="TIL"/>
    <property type="match status" value="9"/>
</dbReference>
<feature type="coiled-coil region" evidence="4">
    <location>
        <begin position="51"/>
        <end position="116"/>
    </location>
</feature>
<dbReference type="Pfam" id="PF00094">
    <property type="entry name" value="VWD"/>
    <property type="match status" value="9"/>
</dbReference>
<dbReference type="InterPro" id="IPR001007">
    <property type="entry name" value="VWF_dom"/>
</dbReference>
<accession>A0A6P8SVQ7</accession>
<evidence type="ECO:0000313" key="8">
    <source>
        <dbReference type="RefSeq" id="XP_033818516.1"/>
    </source>
</evidence>
<dbReference type="FunCoup" id="A0A6P8SVQ7">
    <property type="interactions" value="122"/>
</dbReference>
<dbReference type="KEGG" id="gsh:117368881"/>
<gene>
    <name evidence="8" type="primary">LOC117368881</name>
</gene>
<reference evidence="8" key="1">
    <citation type="submission" date="2025-08" db="UniProtKB">
        <authorList>
            <consortium name="RefSeq"/>
        </authorList>
    </citation>
    <scope>IDENTIFICATION</scope>
</reference>
<keyword evidence="1" id="KW-0677">Repeat</keyword>
<dbReference type="GO" id="GO:0005615">
    <property type="term" value="C:extracellular space"/>
    <property type="evidence" value="ECO:0007669"/>
    <property type="project" value="TreeGrafter"/>
</dbReference>
<dbReference type="PANTHER" id="PTHR11339">
    <property type="entry name" value="EXTRACELLULAR MATRIX GLYCOPROTEIN RELATED"/>
    <property type="match status" value="1"/>
</dbReference>
<dbReference type="SMART" id="SM00215">
    <property type="entry name" value="VWC_out"/>
    <property type="match status" value="6"/>
</dbReference>
<dbReference type="CDD" id="cd19941">
    <property type="entry name" value="TIL"/>
    <property type="match status" value="9"/>
</dbReference>
<dbReference type="Gene3D" id="2.10.25.10">
    <property type="entry name" value="Laminin"/>
    <property type="match status" value="9"/>
</dbReference>
<feature type="region of interest" description="Disordered" evidence="5">
    <location>
        <begin position="1"/>
        <end position="30"/>
    </location>
</feature>
<dbReference type="SUPFAM" id="SSF57567">
    <property type="entry name" value="Serine protease inhibitors"/>
    <property type="match status" value="9"/>
</dbReference>
<dbReference type="SMART" id="SM00832">
    <property type="entry name" value="C8"/>
    <property type="match status" value="9"/>
</dbReference>
<keyword evidence="4" id="KW-0175">Coiled coil</keyword>
<dbReference type="FunFam" id="2.10.25.10:FF:000055">
    <property type="entry name" value="alpha-tectorin isoform X1"/>
    <property type="match status" value="9"/>
</dbReference>
<dbReference type="SMART" id="SM00214">
    <property type="entry name" value="VWC"/>
    <property type="match status" value="5"/>
</dbReference>
<dbReference type="Gene3D" id="3.30.70.1820">
    <property type="entry name" value="L1 transposable element, RRM domain"/>
    <property type="match status" value="1"/>
</dbReference>
<evidence type="ECO:0000256" key="1">
    <source>
        <dbReference type="ARBA" id="ARBA00022737"/>
    </source>
</evidence>
<evidence type="ECO:0000256" key="5">
    <source>
        <dbReference type="SAM" id="MobiDB-lite"/>
    </source>
</evidence>
<feature type="domain" description="VWFD" evidence="6">
    <location>
        <begin position="1398"/>
        <end position="1578"/>
    </location>
</feature>
<dbReference type="OrthoDB" id="3438930at2759"/>
<feature type="domain" description="VWFD" evidence="6">
    <location>
        <begin position="582"/>
        <end position="761"/>
    </location>
</feature>
<feature type="domain" description="VWFD" evidence="6">
    <location>
        <begin position="2982"/>
        <end position="3160"/>
    </location>
</feature>
<dbReference type="GO" id="GO:0031012">
    <property type="term" value="C:extracellular matrix"/>
    <property type="evidence" value="ECO:0007669"/>
    <property type="project" value="TreeGrafter"/>
</dbReference>
<dbReference type="InterPro" id="IPR002919">
    <property type="entry name" value="TIL_dom"/>
</dbReference>
<dbReference type="Proteomes" id="UP000515159">
    <property type="component" value="Chromosome 11"/>
</dbReference>
<feature type="domain" description="VWFD" evidence="6">
    <location>
        <begin position="1789"/>
        <end position="1967"/>
    </location>
</feature>
<feature type="domain" description="VWFD" evidence="6">
    <location>
        <begin position="2177"/>
        <end position="2357"/>
    </location>
</feature>
<evidence type="ECO:0000256" key="3">
    <source>
        <dbReference type="ARBA" id="ARBA00023180"/>
    </source>
</evidence>
<proteinExistence type="predicted"/>
<dbReference type="PROSITE" id="PS51233">
    <property type="entry name" value="VWFD"/>
    <property type="match status" value="9"/>
</dbReference>
<sequence>MATSKVGKRHKPDPPFPKKSADDTKDEEGSQNIIAELKALRSMLADVGIDVTEIKSELADMREDVTQFQQRLQAIEDKQSGQQATIKELQVQVKKIANLERELEDANLRSRRNNLRIWGVPEGMESTDMIKYLESFIPKILDITFDKPLEIDRAHQVPSHKLTNARYPRPIVFRLLRYSQIPEIMARARVKSPLKRDGYSILFVPDLSKKTAQLRKQMLAYRPKLKELNAKYGMMYPARMRVTLNNNTKDFTEPSALADFIEEMSPSSIDAVNGTRSSLPISLSNGRMRVQHSGGSVVVSMDNQINVYYNWESHLLIQLDSRYSEKLCGMCGNYNNDPTDDFKTPSGSLTSDPTEFGKSWKVEDGDNFCWHDCSGVCKPCPPDQLRKYKSEDYCGLITKTTSGPFIQCHAKVDPKVYFENCAYDVCMNDGFKKILCQALKLYADTCQRHGVTISEWRKTAGCPFECTISNSQYKFCGSACPVTCEDLSAPTKCTDSCVETCECAEGFVLSQGQCILKSDCGCIFEGRPYAQNATFWADNSCEKRCFCHPVTKEVKCSVGKCGSTEQCGIVNGIRGCYSTTYAVCSAAGDPHYYTFDRYRFNFQGTCVYLFSGLCSNRSDLVDFQVLVENDHRGSDLVSYTKNIYLKVYNTKIEIQKKHSERVMVNGLLYMLPLSINNGQINIHKEGFNAVCKIDFGLKITFDWNSLLTLTLPSSYSGEVCGFCGNFNGNDKDDLLLKNGSPAPNLSTFGESWMERHIQGCVNNENPECPDMDAAEKRQRVSKTDCGILLDQNGPFRECHSSLDPESYFKDCVYDSCFFKGWQHIICEVIAAYAAGCQEANATVHSWRRDNFCPVNCPANSHYELCTSGCSPTCFNLSPPPDCSTHCREGCACDKGFILSGDQCVPISQCGCVYKGFYYKINETFYPSENCSQQCICHDGGIQCMAISCGPNEECTVVDGVLKCQPISSATCVAYGDPHYYTYDGFAYDFQGNCTYTLTKPCPGATGIPAFEVNVKNEKWGKGKVSVTKTVSFHVYKYNMILRHEQPLYVEVYHDDELKDPKWNGGNYYTFPFTLQNGRIHAYMYGINAVIITDTGLKVTYNFVGGVTVNIPGNYRENMCGLCGNYNGDKNDDFRLPDGTKAPDPTTFGLAWMVYSPNMVCDHGCGDPNNPCPVCDEDKKEFFKSNEYCGLLKDSNGPLKDCHSIFNPDKYFDDCIYDLCMGNGKDPIHCNNIQMYVTMCQAAGVNITSWRSEFFCPLTCPENSSYKNCAHTCSTSCAVFWGIEDCPETCAEGCECNNGFFFNGERCVPMEECGCYENGRTYKLHEKVWSYDCNYVCECSTIKSMICELSNCSDDNICEIRDGIRGCYPKDPCSTKLCKAKEYCQVNSGRAECIPQFTAECWAWGEPHYCTLDNNEYDFQGTCTYTFVEYDGSDPTLIPFTVDAKNDNRGSQEYSYVCQVTIRTLGHQIIMKTGQFPQIIIDGIMTNLPVTVDGGSITVVRSGIMAIVETYYGLTVGYDWNIYLDVTVPSSYYNVTRGLCGNFNGDAEDDMTYPNGTHSSSIIEWAASWQVNDRDPFCFHNCPSVCPSCEESERQLYGSEQFCGLINQTTNGPFQKCHALVNPDTFFDNCVYDVCMNKGAKIILCQALNAYATNCQKQGANISDWRIASGCSLPCPENSHYESCGNACPATCSDREAPSKCEKPCVETCQCNDGYIVSGSQCVSEENCGCTYGGVYYLPNEEFWSDANCHVRCKCNSSTGMVVCYSASCKTSERCAVVHGVRSCYSISYSTCIAYGYHHYITFDGVKYDYQGGCNYLFAGTNSQDPSLTPFRVTVQNDYQMNRAVTFTKAVTLELYNQTITISKDYCAQIQFNGVITDLPFSYSKEIRAFRSGVHVYITSSCGITVIFDCYNYVQVIAPDTYANAVSGLCGNNNNNQTDDMITKDGILTANATEFGNSWKVGGVPGCEKVCPSEICPLCTEAEKSVYRNKTLCGKIIDANGPFSQCHATIDPAPFFNNCVFDSCQFKGRLSVLCNGIASYVSQCQAKGIQIQEWRTPSFCALTCSKNSHYELCGSGCPTTCLGLSPPAGCDAHCAEGCACDSGYILSGNECALVKDCGCTFKGSYFRKGDVFYPDGLCEQQCMCADGGLIECQTFSCDANEECKVVDGVQGCHPVGVGKCTAVGDPHYSSFDRRLFDFQGICQYVLVEATCKDRGWENFSIVVENEPFGTRNVSVISKLLVSIDKTSITFERGKEGTVLVNGEKCNLPVYLDSRRISINREGINIILSTKCGFMVLYDTIYYVEVTVPSTFKNKTRGLCGNYNDDMTDDFTKQDGSITPNPDDFGEDWKVKGSGVKCGGCGDNCPSCDLAKEQEYASESTCGLIRDPEGPFKDCHAHINPEPFVTYCTFDMCAVNGSRDILCQSLQAYTAACQAAGASISTWRQPSFCPLSCPLNSHYEQCTRTCDFTCAGINGPSTCTGQCFEGCECNPGYFWDRESCVTEEHCGCVDSDGRYLKLHEKVWSYDCNHVCECSAIKSMICELSNCSDDNICEIRDGIRGCYPKDPCSTKLCKLKEYCQVNSGRAECIPQFTAECWAWGEPHYCTLDNNEYDFQGTCTYTFVEYDGSDPTLIPFTVDAKNDNRGSQEYSYVCQVTIRTLGHQIIMKTGQFPQIIIDGIMTNLPVTVDGGSITVVRSGIMAIVETYYGLTVWYDWNMYLDVTVPSSYYNVTRGLCGNFNGDAEDDMTYPNGTHSSSIIEWAASWQVNDRDPFCFHNCPSVCPSCEESERQLYGSEQFCGLINQTTNGPFQKCHALVNPDTFFDNCVYDVCMNKGAKIILCQALNAYATNCQKQGANISDWRKASGCSLPCPENSHYESCGNACPATCSDREAPSKCEKPCVETCQCNDGYIVSGSQCVSEENCGCTYGGVYYLPNEEFWSDANCHVRCKCNSSTGMVVCYSASCKTSERCAVVHGVRSCYPISYSTCIAYGYHHYITFDGVKYDYQGGCNYLFAGTNSQDPSLTPFRVTVQNDYQMNRAVTFTKAVTLELYNQTITISKDYCAQIQFNGVITNLPFSYSKEIRAFRSGVHVYITSSCGITVIFDCYNYVQVIAPDTYANAVSGLCGNNNNNQTDDMITKDGILTANATEFGNSWKVGGVPGCEKVCPSEICPLCTEAEKSVYRNKTLCGKIIDANGPFSQCHAIIDPAPFFNNCVFDSCQFKGRLSVLCNGIASYVSQCQAKGIQIQEWRTPSFCALTCSKNSHYELCGSGCPTTCLGLSPPAGCDAHCAEGCACDSGYILSGNECALVKDCGCTFKGSYFRKGDVFYPDGLCEQQCMCADGGLIECQTFSCDANEECKVVDGVQGCHPVGVGKCTAVGDPHYSSFDRRLFDFQGICQYVLVEATCKDRGWENFSIVVENEPFGTRNVSVISKLLVSIDKTSITFERGKEGTVLVNGEKCNLPVYLDSRRISINREGINIILSTKCGFMVLYDTIYYVEVTVPSTFKNKTRGLCGNYNDDMTDDFTKQDGSITPNPDDFGEDWKVKGSGVKCGGCGDNCPSCDLAKEQEYASESTCGLIRDPEGPFKDCHAHINPEPFVTYCTFDMCAVNGSRDILCQSLQAYTAACQAAGASISTWRQPSFCPLSCPLNSHYEQCTRTCDFTCAGINGPSTCTGQCFEGCECNPGYFWDRESCVTEEHCGCMDSDGRYLKH</sequence>
<evidence type="ECO:0000259" key="6">
    <source>
        <dbReference type="PROSITE" id="PS51233"/>
    </source>
</evidence>
<name>A0A6P8SVQ7_GEOSA</name>
<feature type="domain" description="VWFD" evidence="6">
    <location>
        <begin position="174"/>
        <end position="370"/>
    </location>
</feature>
<feature type="domain" description="VWFD" evidence="6">
    <location>
        <begin position="2591"/>
        <end position="2771"/>
    </location>
</feature>
<evidence type="ECO:0000256" key="2">
    <source>
        <dbReference type="ARBA" id="ARBA00023157"/>
    </source>
</evidence>
<dbReference type="InterPro" id="IPR014853">
    <property type="entry name" value="VWF/SSPO/ZAN-like_Cys-rich_dom"/>
</dbReference>
<feature type="domain" description="VWFD" evidence="6">
    <location>
        <begin position="3370"/>
        <end position="3550"/>
    </location>
</feature>
<feature type="compositionally biased region" description="Basic residues" evidence="5">
    <location>
        <begin position="1"/>
        <end position="11"/>
    </location>
</feature>
<evidence type="ECO:0000256" key="4">
    <source>
        <dbReference type="SAM" id="Coils"/>
    </source>
</evidence>
<evidence type="ECO:0000313" key="7">
    <source>
        <dbReference type="Proteomes" id="UP000515159"/>
    </source>
</evidence>
<dbReference type="InterPro" id="IPR050780">
    <property type="entry name" value="Mucin_vWF_Thrombospondin_sf"/>
</dbReference>
<dbReference type="GeneID" id="117368881"/>
<dbReference type="InterPro" id="IPR025615">
    <property type="entry name" value="TILa_dom"/>
</dbReference>
<dbReference type="Pfam" id="PF12714">
    <property type="entry name" value="TILa"/>
    <property type="match status" value="3"/>
</dbReference>
<dbReference type="InParanoid" id="A0A6P8SVQ7"/>
<dbReference type="SMART" id="SM00216">
    <property type="entry name" value="VWD"/>
    <property type="match status" value="9"/>
</dbReference>
<feature type="domain" description="VWFD" evidence="6">
    <location>
        <begin position="969"/>
        <end position="1161"/>
    </location>
</feature>
<protein>
    <submittedName>
        <fullName evidence="8">IgGFc-binding protein-like</fullName>
    </submittedName>
</protein>
<dbReference type="RefSeq" id="XP_033818516.1">
    <property type="nucleotide sequence ID" value="XM_033962625.1"/>
</dbReference>
<keyword evidence="2" id="KW-1015">Disulfide bond</keyword>
<dbReference type="Pfam" id="PF08742">
    <property type="entry name" value="C8"/>
    <property type="match status" value="9"/>
</dbReference>